<accession>F7PMX3</accession>
<dbReference type="EMBL" id="HF571520">
    <property type="protein sequence ID" value="CCQ32662.1"/>
    <property type="molecule type" value="Genomic_DNA"/>
</dbReference>
<name>F7PMX3_9EURY</name>
<reference evidence="3 4" key="1">
    <citation type="journal article" date="2011" name="J. Bacteriol.">
        <title>Genome sequence of Halorhabdus tiamatea, the first archaeon isolated from a deep-sea anoxic brine lake.</title>
        <authorList>
            <person name="Antunes A."/>
            <person name="Alam I."/>
            <person name="Bajic V.B."/>
            <person name="Stingl U."/>
        </authorList>
    </citation>
    <scope>NUCLEOTIDE SEQUENCE [LARGE SCALE GENOMIC DNA]</scope>
    <source>
        <strain evidence="3 4">SARL4B</strain>
    </source>
</reference>
<reference evidence="2 5" key="3">
    <citation type="journal article" date="2014" name="Environ. Microbiol.">
        <title>Halorhabdus tiamatea: proteogenomics and glycosidase activity measurements identify the first cultivated euryarchaeon from a deep-sea anoxic brine lake as potential polysaccharide degrader.</title>
        <authorList>
            <person name="Werner J."/>
            <person name="Ferrer M."/>
            <person name="Michel G."/>
            <person name="Mann A.J."/>
            <person name="Huang S."/>
            <person name="Juarez S."/>
            <person name="Ciordia S."/>
            <person name="Albar J.P."/>
            <person name="Alcaide M."/>
            <person name="La Cono V."/>
            <person name="Yakimov M.M."/>
            <person name="Antunes A."/>
            <person name="Taborda M."/>
            <person name="Da Costa M.S."/>
            <person name="Amann R.I."/>
            <person name="Gloeckner F.O."/>
            <person name="Golyshina O.V."/>
            <person name="Golyshin P.N."/>
            <person name="Teeling H."/>
        </authorList>
    </citation>
    <scope>NUCLEOTIDE SEQUENCE [LARGE SCALE GENOMIC DNA]</scope>
    <source>
        <strain evidence="5">SARL4B</strain>
        <strain evidence="2">Type strain: SARL4B</strain>
    </source>
</reference>
<feature type="region of interest" description="Disordered" evidence="1">
    <location>
        <begin position="1"/>
        <end position="25"/>
    </location>
</feature>
<protein>
    <submittedName>
        <fullName evidence="3">Transcriptional regulator protein</fullName>
    </submittedName>
</protein>
<dbReference type="Pfam" id="PF24033">
    <property type="entry name" value="DUF7342"/>
    <property type="match status" value="1"/>
</dbReference>
<dbReference type="RefSeq" id="WP_008527344.1">
    <property type="nucleotide sequence ID" value="NC_021921.1"/>
</dbReference>
<dbReference type="AlphaFoldDB" id="F7PMX3"/>
<dbReference type="Proteomes" id="UP000015381">
    <property type="component" value="Chromosome I"/>
</dbReference>
<dbReference type="EMBL" id="AFNT02000001">
    <property type="protein sequence ID" value="ERJ07680.1"/>
    <property type="molecule type" value="Genomic_DNA"/>
</dbReference>
<evidence type="ECO:0000313" key="3">
    <source>
        <dbReference type="EMBL" id="ERJ07680.1"/>
    </source>
</evidence>
<feature type="compositionally biased region" description="Basic and acidic residues" evidence="1">
    <location>
        <begin position="1"/>
        <end position="11"/>
    </location>
</feature>
<gene>
    <name evidence="3" type="ORF">HLRTI_000049</name>
    <name evidence="2" type="ORF">HTIA_0517</name>
</gene>
<keyword evidence="5" id="KW-1185">Reference proteome</keyword>
<evidence type="ECO:0000313" key="5">
    <source>
        <dbReference type="Proteomes" id="UP000015381"/>
    </source>
</evidence>
<dbReference type="KEGG" id="hti:HTIA_0517"/>
<organism evidence="3 4">
    <name type="scientific">Halorhabdus tiamatea SARL4B</name>
    <dbReference type="NCBI Taxonomy" id="1033806"/>
    <lineage>
        <taxon>Archaea</taxon>
        <taxon>Methanobacteriati</taxon>
        <taxon>Methanobacteriota</taxon>
        <taxon>Stenosarchaea group</taxon>
        <taxon>Halobacteria</taxon>
        <taxon>Halobacteriales</taxon>
        <taxon>Haloarculaceae</taxon>
        <taxon>Halorhabdus</taxon>
    </lineage>
</organism>
<reference evidence="3 4" key="2">
    <citation type="journal article" date="2013" name="PLoS ONE">
        <title>INDIGO - INtegrated Data Warehouse of MIcrobial GenOmes with Examples from the Red Sea Extremophiles.</title>
        <authorList>
            <person name="Alam I."/>
            <person name="Antunes A."/>
            <person name="Kamau A.A."/>
            <person name="Ba Alawi W."/>
            <person name="Kalkatawi M."/>
            <person name="Stingl U."/>
            <person name="Bajic V.B."/>
        </authorList>
    </citation>
    <scope>NUCLEOTIDE SEQUENCE [LARGE SCALE GENOMIC DNA]</scope>
    <source>
        <strain evidence="3 4">SARL4B</strain>
    </source>
</reference>
<dbReference type="STRING" id="1033806.HTIA_0517"/>
<dbReference type="HOGENOM" id="CLU_097789_1_0_2"/>
<proteinExistence type="predicted"/>
<dbReference type="Proteomes" id="UP000003861">
    <property type="component" value="Unassembled WGS sequence"/>
</dbReference>
<dbReference type="eggNOG" id="arCOG02773">
    <property type="taxonomic scope" value="Archaea"/>
</dbReference>
<evidence type="ECO:0000256" key="1">
    <source>
        <dbReference type="SAM" id="MobiDB-lite"/>
    </source>
</evidence>
<evidence type="ECO:0000313" key="2">
    <source>
        <dbReference type="EMBL" id="CCQ32662.1"/>
    </source>
</evidence>
<sequence length="188" mass="20990">MVPIDRDNTKDDADENSESPGDAAWKAHTSAFDRVRSVALSISEPRPAAWIAEDALVAENTARRHLERLADLHILSTDTTGDAVTYFPDPVYVRTRDLRELVTEYDRDELAGLAGDLKADVESWRDEYDVASPDELRSTAATGGTSAAEAHERRRIASDWELTAYRLSLIEDALSRYDEYSETRTATV</sequence>
<dbReference type="InterPro" id="IPR055766">
    <property type="entry name" value="DUF7342"/>
</dbReference>
<evidence type="ECO:0000313" key="4">
    <source>
        <dbReference type="Proteomes" id="UP000003861"/>
    </source>
</evidence>
<dbReference type="OrthoDB" id="183382at2157"/>
<dbReference type="GeneID" id="23798148"/>